<dbReference type="PROSITE" id="PS51257">
    <property type="entry name" value="PROKAR_LIPOPROTEIN"/>
    <property type="match status" value="1"/>
</dbReference>
<accession>A0A0F6SDF1</accession>
<evidence type="ECO:0000313" key="3">
    <source>
        <dbReference type="Proteomes" id="UP000034883"/>
    </source>
</evidence>
<dbReference type="KEGG" id="samy:DB32_000483"/>
<keyword evidence="1" id="KW-0732">Signal</keyword>
<organism evidence="2 3">
    <name type="scientific">Sandaracinus amylolyticus</name>
    <dbReference type="NCBI Taxonomy" id="927083"/>
    <lineage>
        <taxon>Bacteria</taxon>
        <taxon>Pseudomonadati</taxon>
        <taxon>Myxococcota</taxon>
        <taxon>Polyangia</taxon>
        <taxon>Polyangiales</taxon>
        <taxon>Sandaracinaceae</taxon>
        <taxon>Sandaracinus</taxon>
    </lineage>
</organism>
<evidence type="ECO:0008006" key="4">
    <source>
        <dbReference type="Google" id="ProtNLM"/>
    </source>
</evidence>
<protein>
    <recommendedName>
        <fullName evidence="4">Lipoprotein</fullName>
    </recommendedName>
</protein>
<name>A0A0F6SDF1_9BACT</name>
<evidence type="ECO:0000313" key="2">
    <source>
        <dbReference type="EMBL" id="AKF03334.1"/>
    </source>
</evidence>
<feature type="chain" id="PRO_5002509955" description="Lipoprotein" evidence="1">
    <location>
        <begin position="23"/>
        <end position="161"/>
    </location>
</feature>
<dbReference type="STRING" id="927083.DB32_000483"/>
<dbReference type="AlphaFoldDB" id="A0A0F6SDF1"/>
<feature type="signal peptide" evidence="1">
    <location>
        <begin position="1"/>
        <end position="22"/>
    </location>
</feature>
<sequence length="161" mass="16230">MVDAPMRPYAGWFVALAASACASVPPPTPASPAARQCSVAPAAPGGVLSAALVRTLHDESAPVIAHAVCACADELGVASLPSAVRTSAILVPARGAIVDVRPLADAAGVIVDTEGTLDACIARRAASARLPAHVIGSDVQPDPDPTDERVVMSVFVHVDAR</sequence>
<keyword evidence="3" id="KW-1185">Reference proteome</keyword>
<dbReference type="EMBL" id="CP011125">
    <property type="protein sequence ID" value="AKF03334.1"/>
    <property type="molecule type" value="Genomic_DNA"/>
</dbReference>
<gene>
    <name evidence="2" type="ORF">DB32_000483</name>
</gene>
<evidence type="ECO:0000256" key="1">
    <source>
        <dbReference type="SAM" id="SignalP"/>
    </source>
</evidence>
<proteinExistence type="predicted"/>
<dbReference type="Proteomes" id="UP000034883">
    <property type="component" value="Chromosome"/>
</dbReference>
<reference evidence="2 3" key="1">
    <citation type="submission" date="2015-03" db="EMBL/GenBank/DDBJ databases">
        <title>Genome assembly of Sandaracinus amylolyticus DSM 53668.</title>
        <authorList>
            <person name="Sharma G."/>
            <person name="Subramanian S."/>
        </authorList>
    </citation>
    <scope>NUCLEOTIDE SEQUENCE [LARGE SCALE GENOMIC DNA]</scope>
    <source>
        <strain evidence="2 3">DSM 53668</strain>
    </source>
</reference>